<gene>
    <name evidence="1" type="ORF">BAE44_0012097</name>
</gene>
<organism evidence="1 2">
    <name type="scientific">Dichanthelium oligosanthes</name>
    <dbReference type="NCBI Taxonomy" id="888268"/>
    <lineage>
        <taxon>Eukaryota</taxon>
        <taxon>Viridiplantae</taxon>
        <taxon>Streptophyta</taxon>
        <taxon>Embryophyta</taxon>
        <taxon>Tracheophyta</taxon>
        <taxon>Spermatophyta</taxon>
        <taxon>Magnoliopsida</taxon>
        <taxon>Liliopsida</taxon>
        <taxon>Poales</taxon>
        <taxon>Poaceae</taxon>
        <taxon>PACMAD clade</taxon>
        <taxon>Panicoideae</taxon>
        <taxon>Panicodae</taxon>
        <taxon>Paniceae</taxon>
        <taxon>Dichantheliinae</taxon>
        <taxon>Dichanthelium</taxon>
    </lineage>
</organism>
<keyword evidence="2" id="KW-1185">Reference proteome</keyword>
<accession>A0A1E5VP43</accession>
<dbReference type="EMBL" id="LWDX02033762">
    <property type="protein sequence ID" value="OEL26883.1"/>
    <property type="molecule type" value="Genomic_DNA"/>
</dbReference>
<evidence type="ECO:0000313" key="1">
    <source>
        <dbReference type="EMBL" id="OEL26883.1"/>
    </source>
</evidence>
<name>A0A1E5VP43_9POAL</name>
<proteinExistence type="predicted"/>
<reference evidence="1 2" key="1">
    <citation type="submission" date="2016-09" db="EMBL/GenBank/DDBJ databases">
        <title>The draft genome of Dichanthelium oligosanthes: A C3 panicoid grass species.</title>
        <authorList>
            <person name="Studer A.J."/>
            <person name="Schnable J.C."/>
            <person name="Brutnell T.P."/>
        </authorList>
    </citation>
    <scope>NUCLEOTIDE SEQUENCE [LARGE SCALE GENOMIC DNA]</scope>
    <source>
        <strain evidence="2">cv. Kellogg 1175</strain>
        <tissue evidence="1">Leaf</tissue>
    </source>
</reference>
<dbReference type="Proteomes" id="UP000095767">
    <property type="component" value="Unassembled WGS sequence"/>
</dbReference>
<dbReference type="AlphaFoldDB" id="A0A1E5VP43"/>
<comment type="caution">
    <text evidence="1">The sequence shown here is derived from an EMBL/GenBank/DDBJ whole genome shotgun (WGS) entry which is preliminary data.</text>
</comment>
<evidence type="ECO:0000313" key="2">
    <source>
        <dbReference type="Proteomes" id="UP000095767"/>
    </source>
</evidence>
<dbReference type="OrthoDB" id="14246at2759"/>
<protein>
    <submittedName>
        <fullName evidence="1">Uncharacterized protein</fullName>
    </submittedName>
</protein>
<sequence length="88" mass="9717">MALSRSMRTCLHSGRLALLAILVSGGIVLQILLGELHEILDGRIDSGEHRYSVNPKARWCHWMGSADDGAVIIRGVWRGNRVVSPDKQ</sequence>